<evidence type="ECO:0000313" key="2">
    <source>
        <dbReference type="EMBL" id="SCA55641.1"/>
    </source>
</evidence>
<feature type="region of interest" description="Disordered" evidence="1">
    <location>
        <begin position="1"/>
        <end position="20"/>
    </location>
</feature>
<feature type="compositionally biased region" description="Basic and acidic residues" evidence="1">
    <location>
        <begin position="7"/>
        <end position="20"/>
    </location>
</feature>
<dbReference type="RefSeq" id="WP_240492859.1">
    <property type="nucleotide sequence ID" value="NZ_FLYE01000003.1"/>
</dbReference>
<dbReference type="EMBL" id="FLYE01000003">
    <property type="protein sequence ID" value="SCA55641.1"/>
    <property type="molecule type" value="Genomic_DNA"/>
</dbReference>
<proteinExistence type="predicted"/>
<name>A0A1C3REH8_9PROT</name>
<reference evidence="2 3" key="1">
    <citation type="submission" date="2016-07" db="EMBL/GenBank/DDBJ databases">
        <authorList>
            <person name="Lefevre C.T."/>
        </authorList>
    </citation>
    <scope>NUCLEOTIDE SEQUENCE [LARGE SCALE GENOMIC DNA]</scope>
    <source>
        <strain evidence="2">PR1</strain>
    </source>
</reference>
<evidence type="ECO:0000256" key="1">
    <source>
        <dbReference type="SAM" id="MobiDB-lite"/>
    </source>
</evidence>
<keyword evidence="3" id="KW-1185">Reference proteome</keyword>
<protein>
    <submittedName>
        <fullName evidence="2">Uncharacterized protein</fullName>
    </submittedName>
</protein>
<gene>
    <name evidence="2" type="ORF">MTBPR1_110080</name>
</gene>
<accession>A0A1C3REH8</accession>
<evidence type="ECO:0000313" key="3">
    <source>
        <dbReference type="Proteomes" id="UP000231658"/>
    </source>
</evidence>
<dbReference type="Proteomes" id="UP000231658">
    <property type="component" value="Unassembled WGS sequence"/>
</dbReference>
<dbReference type="AlphaFoldDB" id="A0A1C3REH8"/>
<sequence>MAKKGVRLPEAEARDYDAEDRKRIQDDMDSMYAVPLSILPLETTGLKRARMVKNVKLQSAIEVFADKETGSGQLDVEDLPGEFDWPDDKTHPDLIIMRKLSVLQSYDIYSLRITLREHGIPVNDDVSLSLSADKQAELAGYMRSFTMPLIMQIYGSEDASIQSFQDVVGLFKDPDVKKARDKLQQMAEKLDIDLMEIPKFLEDYGDIFLSLSYYRQNMDNIMPVVNEFLDSMEGIRSNWQLRNDPALMKTCTMVENTINETCASISGRFETFNKASKSMWKNLNAERFRQVKGMIESYHTVIGGILCGLTVKMIHWKRLFPDPELGGPVRRAEFIMSEMKQGINRMRDLEQAQPMGAALDVDE</sequence>
<dbReference type="STRING" id="1867952.MTBPR1_110080"/>
<organism evidence="2 3">
    <name type="scientific">Candidatus Terasakiella magnetica</name>
    <dbReference type="NCBI Taxonomy" id="1867952"/>
    <lineage>
        <taxon>Bacteria</taxon>
        <taxon>Pseudomonadati</taxon>
        <taxon>Pseudomonadota</taxon>
        <taxon>Alphaproteobacteria</taxon>
        <taxon>Rhodospirillales</taxon>
        <taxon>Terasakiellaceae</taxon>
        <taxon>Terasakiella</taxon>
    </lineage>
</organism>